<protein>
    <submittedName>
        <fullName evidence="8">T-cell surface antigen CD2-like</fullName>
    </submittedName>
</protein>
<keyword evidence="2" id="KW-0732">Signal</keyword>
<evidence type="ECO:0000256" key="4">
    <source>
        <dbReference type="ARBA" id="ARBA00023180"/>
    </source>
</evidence>
<evidence type="ECO:0000256" key="6">
    <source>
        <dbReference type="SAM" id="Phobius"/>
    </source>
</evidence>
<dbReference type="CDD" id="cd00096">
    <property type="entry name" value="Ig"/>
    <property type="match status" value="1"/>
</dbReference>
<comment type="caution">
    <text evidence="8">The sequence shown here is derived from an EMBL/GenBank/DDBJ whole genome shotgun (WGS) entry which is preliminary data.</text>
</comment>
<dbReference type="EMBL" id="JAGKHQ010000002">
    <property type="protein sequence ID" value="KAG7522664.1"/>
    <property type="molecule type" value="Genomic_DNA"/>
</dbReference>
<keyword evidence="4" id="KW-0325">Glycoprotein</keyword>
<feature type="compositionally biased region" description="Basic residues" evidence="5">
    <location>
        <begin position="361"/>
        <end position="371"/>
    </location>
</feature>
<gene>
    <name evidence="8" type="ORF">JOB18_027796</name>
</gene>
<dbReference type="GO" id="GO:0005911">
    <property type="term" value="C:cell-cell junction"/>
    <property type="evidence" value="ECO:0007669"/>
    <property type="project" value="TreeGrafter"/>
</dbReference>
<dbReference type="GO" id="GO:0016020">
    <property type="term" value="C:membrane"/>
    <property type="evidence" value="ECO:0007669"/>
    <property type="project" value="UniProtKB-SubCell"/>
</dbReference>
<keyword evidence="3 6" id="KW-0472">Membrane</keyword>
<dbReference type="AlphaFoldDB" id="A0AAV6SZW4"/>
<dbReference type="Proteomes" id="UP000693946">
    <property type="component" value="Linkage Group LG10"/>
</dbReference>
<dbReference type="InterPro" id="IPR015631">
    <property type="entry name" value="CD2/SLAM_rcpt"/>
</dbReference>
<dbReference type="PANTHER" id="PTHR12080:SF59">
    <property type="entry name" value="HEPATIC AND GLIAL CELL ADHESION MOLECULE"/>
    <property type="match status" value="1"/>
</dbReference>
<evidence type="ECO:0000256" key="5">
    <source>
        <dbReference type="SAM" id="MobiDB-lite"/>
    </source>
</evidence>
<evidence type="ECO:0000259" key="7">
    <source>
        <dbReference type="PROSITE" id="PS50835"/>
    </source>
</evidence>
<evidence type="ECO:0000256" key="1">
    <source>
        <dbReference type="ARBA" id="ARBA00004370"/>
    </source>
</evidence>
<organism evidence="8 9">
    <name type="scientific">Solea senegalensis</name>
    <name type="common">Senegalese sole</name>
    <dbReference type="NCBI Taxonomy" id="28829"/>
    <lineage>
        <taxon>Eukaryota</taxon>
        <taxon>Metazoa</taxon>
        <taxon>Chordata</taxon>
        <taxon>Craniata</taxon>
        <taxon>Vertebrata</taxon>
        <taxon>Euteleostomi</taxon>
        <taxon>Actinopterygii</taxon>
        <taxon>Neopterygii</taxon>
        <taxon>Teleostei</taxon>
        <taxon>Neoteleostei</taxon>
        <taxon>Acanthomorphata</taxon>
        <taxon>Carangaria</taxon>
        <taxon>Pleuronectiformes</taxon>
        <taxon>Pleuronectoidei</taxon>
        <taxon>Soleidae</taxon>
        <taxon>Solea</taxon>
    </lineage>
</organism>
<feature type="domain" description="Ig-like" evidence="7">
    <location>
        <begin position="154"/>
        <end position="224"/>
    </location>
</feature>
<accession>A0AAV6SZW4</accession>
<evidence type="ECO:0000313" key="9">
    <source>
        <dbReference type="Proteomes" id="UP000693946"/>
    </source>
</evidence>
<comment type="subcellular location">
    <subcellularLocation>
        <location evidence="1">Membrane</location>
    </subcellularLocation>
</comment>
<feature type="compositionally biased region" description="Polar residues" evidence="5">
    <location>
        <begin position="312"/>
        <end position="323"/>
    </location>
</feature>
<keyword evidence="6" id="KW-0812">Transmembrane</keyword>
<keyword evidence="9" id="KW-1185">Reference proteome</keyword>
<feature type="transmembrane region" description="Helical" evidence="6">
    <location>
        <begin position="250"/>
        <end position="274"/>
    </location>
</feature>
<dbReference type="PROSITE" id="PS50835">
    <property type="entry name" value="IG_LIKE"/>
    <property type="match status" value="1"/>
</dbReference>
<sequence length="371" mass="40483">MRSQVRKLLHLTTFAAFVLASGARFCMMEVVLQTLIGKGAARGQGHIKLSAANKEACDLYAAVGQSRTLPLVYKGLTNKHTLRWTHNKTIIFYKQNGRVSVGKTEDVSATGALQLKAVQFSSAGDYQANLLHPNGTFAQSWSGRLCVLNKVSKPKLTYVCDFKSSAVNLNCNVAKPQGLLFSWTLDDKTLQSEERQTLSISLAHLKGERNFTCSVANKVSKERSDTVCPACKSPSPSPQSKELCFKPATVVLALAGGLTLIVLLLIITITLCCCHRRNETQKTLTGKGDVRMLSLNKRGSGSISPDYETMHPTENTTLPSHQPSPKACYQEMSQPDVQSESKPLDLPTAAETKQPSPVPKPRTKSPHQTTK</sequence>
<evidence type="ECO:0000313" key="8">
    <source>
        <dbReference type="EMBL" id="KAG7522664.1"/>
    </source>
</evidence>
<keyword evidence="6" id="KW-1133">Transmembrane helix</keyword>
<evidence type="ECO:0000256" key="2">
    <source>
        <dbReference type="ARBA" id="ARBA00022729"/>
    </source>
</evidence>
<feature type="region of interest" description="Disordered" evidence="5">
    <location>
        <begin position="295"/>
        <end position="371"/>
    </location>
</feature>
<evidence type="ECO:0000256" key="3">
    <source>
        <dbReference type="ARBA" id="ARBA00023136"/>
    </source>
</evidence>
<feature type="compositionally biased region" description="Polar residues" evidence="5">
    <location>
        <begin position="331"/>
        <end position="341"/>
    </location>
</feature>
<dbReference type="PANTHER" id="PTHR12080">
    <property type="entry name" value="SIGNALING LYMPHOCYTIC ACTIVATION MOLECULE"/>
    <property type="match status" value="1"/>
</dbReference>
<proteinExistence type="predicted"/>
<dbReference type="InterPro" id="IPR007110">
    <property type="entry name" value="Ig-like_dom"/>
</dbReference>
<name>A0AAV6SZW4_SOLSE</name>
<reference evidence="8 9" key="1">
    <citation type="journal article" date="2021" name="Sci. Rep.">
        <title>Chromosome anchoring in Senegalese sole (Solea senegalensis) reveals sex-associated markers and genome rearrangements in flatfish.</title>
        <authorList>
            <person name="Guerrero-Cozar I."/>
            <person name="Gomez-Garrido J."/>
            <person name="Berbel C."/>
            <person name="Martinez-Blanch J.F."/>
            <person name="Alioto T."/>
            <person name="Claros M.G."/>
            <person name="Gagnaire P.A."/>
            <person name="Manchado M."/>
        </authorList>
    </citation>
    <scope>NUCLEOTIDE SEQUENCE [LARGE SCALE GENOMIC DNA]</scope>
    <source>
        <strain evidence="8">Sse05_10M</strain>
    </source>
</reference>